<organism evidence="2 3">
    <name type="scientific">Mycoplasmopsis columbinasalis</name>
    <dbReference type="NCBI Taxonomy" id="114880"/>
    <lineage>
        <taxon>Bacteria</taxon>
        <taxon>Bacillati</taxon>
        <taxon>Mycoplasmatota</taxon>
        <taxon>Mycoplasmoidales</taxon>
        <taxon>Metamycoplasmataceae</taxon>
        <taxon>Mycoplasmopsis</taxon>
    </lineage>
</organism>
<dbReference type="EMBL" id="LR215043">
    <property type="protein sequence ID" value="VEU78421.1"/>
    <property type="molecule type" value="Genomic_DNA"/>
</dbReference>
<evidence type="ECO:0000313" key="3">
    <source>
        <dbReference type="Proteomes" id="UP000290876"/>
    </source>
</evidence>
<reference evidence="2 3" key="1">
    <citation type="submission" date="2019-01" db="EMBL/GenBank/DDBJ databases">
        <authorList>
            <consortium name="Pathogen Informatics"/>
        </authorList>
    </citation>
    <scope>NUCLEOTIDE SEQUENCE [LARGE SCALE GENOMIC DNA]</scope>
    <source>
        <strain evidence="2 3">NCTC10184</strain>
    </source>
</reference>
<gene>
    <name evidence="2" type="ORF">NCTC10184_00665</name>
</gene>
<dbReference type="Pfam" id="PF04200">
    <property type="entry name" value="Lipoprotein_17"/>
    <property type="match status" value="6"/>
</dbReference>
<dbReference type="RefSeq" id="WP_129623244.1">
    <property type="nucleotide sequence ID" value="NZ_LR215043.1"/>
</dbReference>
<feature type="domain" description="Lipoprotein-associated type-17" evidence="1">
    <location>
        <begin position="738"/>
        <end position="789"/>
    </location>
</feature>
<proteinExistence type="predicted"/>
<accession>A0A449BB57</accession>
<feature type="domain" description="Lipoprotein-associated type-17" evidence="1">
    <location>
        <begin position="183"/>
        <end position="265"/>
    </location>
</feature>
<feature type="domain" description="Lipoprotein-associated type-17" evidence="1">
    <location>
        <begin position="387"/>
        <end position="476"/>
    </location>
</feature>
<evidence type="ECO:0000313" key="2">
    <source>
        <dbReference type="EMBL" id="VEU78421.1"/>
    </source>
</evidence>
<dbReference type="InterPro" id="IPR007326">
    <property type="entry name" value="Lipoprotein-assoc_dom"/>
</dbReference>
<name>A0A449BB57_9BACT</name>
<keyword evidence="2" id="KW-0449">Lipoprotein</keyword>
<protein>
    <submittedName>
        <fullName evidence="2">Lipoprotein associated domain</fullName>
    </submittedName>
</protein>
<keyword evidence="3" id="KW-1185">Reference proteome</keyword>
<evidence type="ECO:0000259" key="1">
    <source>
        <dbReference type="Pfam" id="PF04200"/>
    </source>
</evidence>
<dbReference type="KEGG" id="mcob:NCTC10184_00665"/>
<feature type="domain" description="Lipoprotein-associated type-17" evidence="1">
    <location>
        <begin position="1199"/>
        <end position="1292"/>
    </location>
</feature>
<dbReference type="OrthoDB" id="398030at2"/>
<dbReference type="Proteomes" id="UP000290876">
    <property type="component" value="Chromosome"/>
</dbReference>
<sequence length="2190" mass="246857">MGRKRIITLGVIGGILALSGGISAGTYKLVQNRTQLAQQHNVEQQLQNELQTNTQMDVLNVIYTPTNSTQKLADISLAEADLNNFQLLITNDRGVATVFTQVYPDYDVTFAFKESEFYVALGKAKLIITITNKLNHNVSKTFEWPELFSGFKVEQTSSTDLPTFADNLLTNPAATVVYDGDVAKILPSQASATKLVFGFTTATNTFEDFRTTYGDQTGGIIPVLGIDQAKSNDRTGELAVTLQLKIPATGYETKVKWIKLSGFQTQTDADGAQLEQLLTTIQTLDYISETKNQVLVAQAQTELDNFGLYDSQNQPVVLPADVLATKEVLETSATAGSIKINLTLSKNNVTRTKTYLVEGFKTVRNVQEESLAAELDKFTRVRVSADLQTQFAQKLPSQFDLDLILGDLIFSVDESEKTILQYNNNNDFKLNVEKTAMRPVDQNGQLLVDFYLTNTNFDNGQLKSEVKTFTLSGFKTANKLEKEQAITTWVHALDHIEFPLSKDYQHFLALDQATLTTLILNNLKAFDSNNQLLSYDSALNYEVVAFNPSPFHESVTFKLRVSYDDFALETKELTINNLETRQDYVLTQAANSLGYYQWNTPDQSPASAHLPSEVVSDFELRKGFVAYQPNGQVFENQNQHLTITTINFLFDDKKGAVTFETRFNYREGDSVAKSITKNFEVYGFATSNSFYTNFLQNELAQIKTVAFTNYAMLASQAAAIVADPTQARTVIKLYRDEQQTTTYQSPNDVTLSFSVRNFDETTGQLQIYVHATKNSFSAQKLFTLTGFTTFNQNLLNKLVAATTTESVAFSATIDKEVTSPLVLADTDLIFKDDIFTNILGEYKDDFDVSYTITQRDANAGAVVVTVSFWPINQPNLRQTKALTFTGFKTFAAFAHEVFDSITALKLSENRVPNEFTATQAAAHKSWFELWTNTNKYQASVLAAFGLVPTIETLEANEARNEVTATISVPLTYQGATPTGDNGNKLTKTLSLGGFYSAQKLELNQLLAQLNIDAANKSNTLLNPTMPFNKESWDRELNLAWTTNGQVLNLTSEANSLQVQATPTLDIENGILTLVVQLGRQNIWSDQRTFKIAGFARLADVIAREKANLRAHFSGTASDFLPSQAVRNQQNNTFTLLNGDTQYVPSAHFALAGPAELIPHDDTSSVTYKQNLVVVNTNINFTFTTQINGFKTQAQHRAETILTNLTATITHKQTLWPSTVEATLRENFFANELLTFVNQNNQPVDLKALAQDGFTVAYENLTSDNQTGTLFFAIAIRKDDFVRTKYFELTGFNAVNTSETNPQNQPDVPLTLLEFKRLELAANLNKIGRFATYKGTTPAQGLFNHQVDFFQDVQLFYQNNFDHYQLPQDLAIVLTNTTYDTANDKIIFTIKLVDTVYNLESETKDIYLDDIFGTDQSVFDYWLSLSYHAQLNTTSAPELNKQGTLASYTPRKFVRIFNEYANHAGYRSVDIIRLTTPTYNLAQLLGNQKLAEHGIHFTFRNWITPTSDADPVAQTQLTAVVVLRVGTYMRELNFTFDGFANAEQVRAEFEELQRLFNNRKVKFSWETAAELPLVKAAGGLKYFTPEKFLNLLHNNSADALYQIENFIYVQDANNNLIKLLNNDYFRQKGISIELNSLRTDPSLTRLEASFEIQAIEMTDTNEVQFELGEPRLALPSELTALWTEQIRKASLDTKALFQDQAHLDFYYFTPSEFIDLLNENSHNSSYQPENLFYFKNGQDQLIKLLNNNNIAQTGATITFDSWNRAESVEGKLVANINLTINNVTTKVVCELSGFKLNDQESMEKLELIDDLNYMGENQSQITIEESLAEQNRNNWVLTFRNPDQNNVNPWDAGYFIFAKNTSLYPEILLFASRADYEMALNGGLSYSPPYDRVKIFHFAFQFKTPGWLSVDSGVTIKNVYLANWSTALVGFHSDTNENNIFNTLTDTNTELPTKIIRTKDKNEPTELSPVEFIEKLRNQNLNEGRNENALYSLRIKFLPKNAAINDNDSYHWHLLPGVFDVTDWQGDSERVTLWGTGKYTNELDLETGQPASPVPFALNKFFGRDEYFGEGKYLSDPVSGEGINVDTAWIRFQKLVATHLTLPNGERKPILQIYYTATFLYNEIYHIGYFVAQDTLDWKDFSGPDVELQLSPDPSNFDSYEGKFGWRSYMSPVYAYRNVEFDTKIQKPNKD</sequence>
<feature type="domain" description="Lipoprotein-associated type-17" evidence="1">
    <location>
        <begin position="306"/>
        <end position="362"/>
    </location>
</feature>
<feature type="domain" description="Lipoprotein-associated type-17" evidence="1">
    <location>
        <begin position="831"/>
        <end position="889"/>
    </location>
</feature>